<protein>
    <submittedName>
        <fullName evidence="3">4-amino-4-deoxy-L-arabinose transferase-like glycosyltransferase</fullName>
    </submittedName>
</protein>
<name>A0A8H9KXQ5_9MICO</name>
<dbReference type="EMBL" id="JAFBCG010000001">
    <property type="protein sequence ID" value="MBM7801288.1"/>
    <property type="molecule type" value="Genomic_DNA"/>
</dbReference>
<keyword evidence="1" id="KW-1133">Transmembrane helix</keyword>
<feature type="transmembrane region" description="Helical" evidence="1">
    <location>
        <begin position="299"/>
        <end position="318"/>
    </location>
</feature>
<feature type="transmembrane region" description="Helical" evidence="1">
    <location>
        <begin position="324"/>
        <end position="344"/>
    </location>
</feature>
<reference evidence="2" key="1">
    <citation type="journal article" date="2014" name="Int. J. Syst. Evol. Microbiol.">
        <title>Complete genome sequence of Corynebacterium casei LMG S-19264T (=DSM 44701T), isolated from a smear-ripened cheese.</title>
        <authorList>
            <consortium name="US DOE Joint Genome Institute (JGI-PGF)"/>
            <person name="Walter F."/>
            <person name="Albersmeier A."/>
            <person name="Kalinowski J."/>
            <person name="Ruckert C."/>
        </authorList>
    </citation>
    <scope>NUCLEOTIDE SEQUENCE</scope>
    <source>
        <strain evidence="2">JCM 1480</strain>
    </source>
</reference>
<evidence type="ECO:0000313" key="4">
    <source>
        <dbReference type="Proteomes" id="UP000648535"/>
    </source>
</evidence>
<dbReference type="Proteomes" id="UP000746584">
    <property type="component" value="Unassembled WGS sequence"/>
</dbReference>
<feature type="transmembrane region" description="Helical" evidence="1">
    <location>
        <begin position="269"/>
        <end position="292"/>
    </location>
</feature>
<accession>A0A8H9KXQ5</accession>
<proteinExistence type="predicted"/>
<feature type="transmembrane region" description="Helical" evidence="1">
    <location>
        <begin position="209"/>
        <end position="230"/>
    </location>
</feature>
<gene>
    <name evidence="2" type="ORF">GCM10009769_11870</name>
    <name evidence="3" type="ORF">JOE58_000539</name>
</gene>
<dbReference type="AlphaFoldDB" id="A0A8H9KXQ5"/>
<comment type="caution">
    <text evidence="2">The sequence shown here is derived from an EMBL/GenBank/DDBJ whole genome shotgun (WGS) entry which is preliminary data.</text>
</comment>
<feature type="transmembrane region" description="Helical" evidence="1">
    <location>
        <begin position="169"/>
        <end position="202"/>
    </location>
</feature>
<reference evidence="2" key="2">
    <citation type="submission" date="2020-09" db="EMBL/GenBank/DDBJ databases">
        <authorList>
            <person name="Sun Q."/>
            <person name="Ohkuma M."/>
        </authorList>
    </citation>
    <scope>NUCLEOTIDE SEQUENCE</scope>
    <source>
        <strain evidence="2">JCM 1480</strain>
    </source>
</reference>
<evidence type="ECO:0000313" key="2">
    <source>
        <dbReference type="EMBL" id="GGK95426.1"/>
    </source>
</evidence>
<keyword evidence="5" id="KW-1185">Reference proteome</keyword>
<dbReference type="Proteomes" id="UP000648535">
    <property type="component" value="Unassembled WGS sequence"/>
</dbReference>
<evidence type="ECO:0000313" key="3">
    <source>
        <dbReference type="EMBL" id="MBM7801288.1"/>
    </source>
</evidence>
<evidence type="ECO:0000256" key="1">
    <source>
        <dbReference type="SAM" id="Phobius"/>
    </source>
</evidence>
<feature type="transmembrane region" description="Helical" evidence="1">
    <location>
        <begin position="351"/>
        <end position="371"/>
    </location>
</feature>
<reference evidence="3 5" key="3">
    <citation type="submission" date="2021-01" db="EMBL/GenBank/DDBJ databases">
        <title>Sequencing the genomes of 1000 actinobacteria strains.</title>
        <authorList>
            <person name="Klenk H.-P."/>
        </authorList>
    </citation>
    <scope>NUCLEOTIDE SEQUENCE [LARGE SCALE GENOMIC DNA]</scope>
    <source>
        <strain evidence="3 5">DSM 20542</strain>
    </source>
</reference>
<keyword evidence="1" id="KW-0812">Transmembrane</keyword>
<dbReference type="EMBL" id="BMOI01000004">
    <property type="protein sequence ID" value="GGK95426.1"/>
    <property type="molecule type" value="Genomic_DNA"/>
</dbReference>
<keyword evidence="1" id="KW-0472">Membrane</keyword>
<feature type="transmembrane region" description="Helical" evidence="1">
    <location>
        <begin position="141"/>
        <end position="163"/>
    </location>
</feature>
<evidence type="ECO:0000313" key="5">
    <source>
        <dbReference type="Proteomes" id="UP000746584"/>
    </source>
</evidence>
<dbReference type="RefSeq" id="WP_175328615.1">
    <property type="nucleotide sequence ID" value="NZ_BMOI01000004.1"/>
</dbReference>
<feature type="transmembrane region" description="Helical" evidence="1">
    <location>
        <begin position="83"/>
        <end position="100"/>
    </location>
</feature>
<feature type="transmembrane region" description="Helical" evidence="1">
    <location>
        <begin position="7"/>
        <end position="27"/>
    </location>
</feature>
<organism evidence="2 4">
    <name type="scientific">Curtobacterium luteum</name>
    <dbReference type="NCBI Taxonomy" id="33881"/>
    <lineage>
        <taxon>Bacteria</taxon>
        <taxon>Bacillati</taxon>
        <taxon>Actinomycetota</taxon>
        <taxon>Actinomycetes</taxon>
        <taxon>Micrococcales</taxon>
        <taxon>Microbacteriaceae</taxon>
        <taxon>Curtobacterium</taxon>
    </lineage>
</organism>
<sequence>MHHHRIHVVRIAALVAVGAAAVFVAFWRLGRATVVNDEFVYVRAGWAYVHGDVSLNLEHPPFAKYLYGVAQLVAGQGVLGPRVVAAVAVLGTGAVLFVWLRRETGFWTALVAAGGWWLTPRGSGSAWATTGSNIGARIDRFAMLEPIMVFFAVAALAAGWTWMRTGHRRWIALAGAMLALSVTSKVSTSVLVLAIAALPLLFRRPRDLIVGAVFGGIAFVVVFVVVYLPVGLFTAIGYMLRFQGRQNQHGHPITIGGTIWPEAPWWANFAFLAQGTGWFLLTVLLIGVLAALVLRPSRLVAFLAIALGVFLVFYILVANVSLPYYYDAWMPFVIALAAIGYGRLAASRSPVVRVVGVTLVVALLVPVAVLGKAVATTRPSGIALLDEALTVRGEDTDNVLFARFSANTWRIYFPERGTMKPQNGPFSAIVVGEDDRRTMPRQVRTFLSESSGQLEHFRVDYLDVYIAKQGTIEDNNRDGTLLIERG</sequence>